<keyword evidence="1" id="KW-0472">Membrane</keyword>
<name>A0A517TBM7_9PLAN</name>
<keyword evidence="1" id="KW-1133">Transmembrane helix</keyword>
<gene>
    <name evidence="3" type="ORF">V22_30390</name>
</gene>
<dbReference type="Pfam" id="PF04773">
    <property type="entry name" value="FecR"/>
    <property type="match status" value="1"/>
</dbReference>
<protein>
    <submittedName>
        <fullName evidence="3">FecR protein</fullName>
    </submittedName>
</protein>
<dbReference type="OrthoDB" id="275800at2"/>
<sequence>MSSATPTPQEELIELVNLTCSEQLTPLAVQRLESLLTDNLHLQQKYIEYLDIHAQLGALAEHQDVTTQIEEALENPGRSRSGSYRNSLLLWGTFASLAASLLIMVGAGILWGGFLNFGNSSIVGQVALMTTDADPRSNSIALNDLVEKGRTLNIQRGIVSLILDSGVNLNVIGPAEVTLDSRDLVTLKSGAVSAFVPPQAVGFQVNTNDAEIVDLGTDFLVEATADGFTNVTVKEGSVRGTLVNLFGDKLRELTLTRDRTARFNSATEVAEEIAFLPRWDRWFQRMEVLGHGVRRTQGAVRLGTTCPADLQEGKHETRNYVLLTPEQTNLTLDSDLTVNTINGSTTLPAGTRLSSYLIHYEASSGESVVPIGSVQFHQPVLGIISDTAELQRLDSQFGGAQSKYSSHSHRGLEQNDAIEYSADQQTVSFRLKIDRPVVLDEVRILVANNP</sequence>
<reference evidence="3 4" key="1">
    <citation type="submission" date="2019-02" db="EMBL/GenBank/DDBJ databases">
        <title>Deep-cultivation of Planctomycetes and their phenomic and genomic characterization uncovers novel biology.</title>
        <authorList>
            <person name="Wiegand S."/>
            <person name="Jogler M."/>
            <person name="Boedeker C."/>
            <person name="Pinto D."/>
            <person name="Vollmers J."/>
            <person name="Rivas-Marin E."/>
            <person name="Kohn T."/>
            <person name="Peeters S.H."/>
            <person name="Heuer A."/>
            <person name="Rast P."/>
            <person name="Oberbeckmann S."/>
            <person name="Bunk B."/>
            <person name="Jeske O."/>
            <person name="Meyerdierks A."/>
            <person name="Storesund J.E."/>
            <person name="Kallscheuer N."/>
            <person name="Luecker S."/>
            <person name="Lage O.M."/>
            <person name="Pohl T."/>
            <person name="Merkel B.J."/>
            <person name="Hornburger P."/>
            <person name="Mueller R.-W."/>
            <person name="Bruemmer F."/>
            <person name="Labrenz M."/>
            <person name="Spormann A.M."/>
            <person name="Op den Camp H."/>
            <person name="Overmann J."/>
            <person name="Amann R."/>
            <person name="Jetten M.S.M."/>
            <person name="Mascher T."/>
            <person name="Medema M.H."/>
            <person name="Devos D.P."/>
            <person name="Kaster A.-K."/>
            <person name="Ovreas L."/>
            <person name="Rohde M."/>
            <person name="Galperin M.Y."/>
            <person name="Jogler C."/>
        </authorList>
    </citation>
    <scope>NUCLEOTIDE SEQUENCE [LARGE SCALE GENOMIC DNA]</scope>
    <source>
        <strain evidence="3 4">V22</strain>
    </source>
</reference>
<dbReference type="KEGG" id="chya:V22_30390"/>
<proteinExistence type="predicted"/>
<keyword evidence="4" id="KW-1185">Reference proteome</keyword>
<dbReference type="PANTHER" id="PTHR30273:SF2">
    <property type="entry name" value="PROTEIN FECR"/>
    <property type="match status" value="1"/>
</dbReference>
<dbReference type="Gene3D" id="2.60.120.1440">
    <property type="match status" value="1"/>
</dbReference>
<evidence type="ECO:0000313" key="3">
    <source>
        <dbReference type="EMBL" id="QDT65778.1"/>
    </source>
</evidence>
<organism evidence="3 4">
    <name type="scientific">Calycomorphotria hydatis</name>
    <dbReference type="NCBI Taxonomy" id="2528027"/>
    <lineage>
        <taxon>Bacteria</taxon>
        <taxon>Pseudomonadati</taxon>
        <taxon>Planctomycetota</taxon>
        <taxon>Planctomycetia</taxon>
        <taxon>Planctomycetales</taxon>
        <taxon>Planctomycetaceae</taxon>
        <taxon>Calycomorphotria</taxon>
    </lineage>
</organism>
<dbReference type="Proteomes" id="UP000319976">
    <property type="component" value="Chromosome"/>
</dbReference>
<feature type="transmembrane region" description="Helical" evidence="1">
    <location>
        <begin position="88"/>
        <end position="114"/>
    </location>
</feature>
<dbReference type="InterPro" id="IPR012373">
    <property type="entry name" value="Ferrdict_sens_TM"/>
</dbReference>
<dbReference type="RefSeq" id="WP_145264271.1">
    <property type="nucleotide sequence ID" value="NZ_CP036316.1"/>
</dbReference>
<accession>A0A517TBM7</accession>
<dbReference type="EMBL" id="CP036316">
    <property type="protein sequence ID" value="QDT65778.1"/>
    <property type="molecule type" value="Genomic_DNA"/>
</dbReference>
<evidence type="ECO:0000256" key="1">
    <source>
        <dbReference type="SAM" id="Phobius"/>
    </source>
</evidence>
<evidence type="ECO:0000313" key="4">
    <source>
        <dbReference type="Proteomes" id="UP000319976"/>
    </source>
</evidence>
<dbReference type="GO" id="GO:0016989">
    <property type="term" value="F:sigma factor antagonist activity"/>
    <property type="evidence" value="ECO:0007669"/>
    <property type="project" value="TreeGrafter"/>
</dbReference>
<dbReference type="PANTHER" id="PTHR30273">
    <property type="entry name" value="PERIPLASMIC SIGNAL SENSOR AND SIGMA FACTOR ACTIVATOR FECR-RELATED"/>
    <property type="match status" value="1"/>
</dbReference>
<evidence type="ECO:0000259" key="2">
    <source>
        <dbReference type="Pfam" id="PF04773"/>
    </source>
</evidence>
<dbReference type="InterPro" id="IPR006860">
    <property type="entry name" value="FecR"/>
</dbReference>
<keyword evidence="1" id="KW-0812">Transmembrane</keyword>
<feature type="domain" description="FecR protein" evidence="2">
    <location>
        <begin position="183"/>
        <end position="239"/>
    </location>
</feature>
<dbReference type="AlphaFoldDB" id="A0A517TBM7"/>